<protein>
    <submittedName>
        <fullName evidence="1">Uncharacterized protein</fullName>
    </submittedName>
</protein>
<proteinExistence type="predicted"/>
<name>A0A0A9FZD8_ARUDO</name>
<sequence>MQSTETGLEPISAKQITNNCSKTTKSHSNFLLHFH</sequence>
<reference evidence="1" key="2">
    <citation type="journal article" date="2015" name="Data Brief">
        <title>Shoot transcriptome of the giant reed, Arundo donax.</title>
        <authorList>
            <person name="Barrero R.A."/>
            <person name="Guerrero F.D."/>
            <person name="Moolhuijzen P."/>
            <person name="Goolsby J.A."/>
            <person name="Tidwell J."/>
            <person name="Bellgard S.E."/>
            <person name="Bellgard M.I."/>
        </authorList>
    </citation>
    <scope>NUCLEOTIDE SEQUENCE</scope>
    <source>
        <tissue evidence="1">Shoot tissue taken approximately 20 cm above the soil surface</tissue>
    </source>
</reference>
<dbReference type="AlphaFoldDB" id="A0A0A9FZD8"/>
<evidence type="ECO:0000313" key="1">
    <source>
        <dbReference type="EMBL" id="JAE17602.1"/>
    </source>
</evidence>
<accession>A0A0A9FZD8</accession>
<dbReference type="EMBL" id="GBRH01180294">
    <property type="protein sequence ID" value="JAE17602.1"/>
    <property type="molecule type" value="Transcribed_RNA"/>
</dbReference>
<organism evidence="1">
    <name type="scientific">Arundo donax</name>
    <name type="common">Giant reed</name>
    <name type="synonym">Donax arundinaceus</name>
    <dbReference type="NCBI Taxonomy" id="35708"/>
    <lineage>
        <taxon>Eukaryota</taxon>
        <taxon>Viridiplantae</taxon>
        <taxon>Streptophyta</taxon>
        <taxon>Embryophyta</taxon>
        <taxon>Tracheophyta</taxon>
        <taxon>Spermatophyta</taxon>
        <taxon>Magnoliopsida</taxon>
        <taxon>Liliopsida</taxon>
        <taxon>Poales</taxon>
        <taxon>Poaceae</taxon>
        <taxon>PACMAD clade</taxon>
        <taxon>Arundinoideae</taxon>
        <taxon>Arundineae</taxon>
        <taxon>Arundo</taxon>
    </lineage>
</organism>
<reference evidence="1" key="1">
    <citation type="submission" date="2014-09" db="EMBL/GenBank/DDBJ databases">
        <authorList>
            <person name="Magalhaes I.L.F."/>
            <person name="Oliveira U."/>
            <person name="Santos F.R."/>
            <person name="Vidigal T.H.D.A."/>
            <person name="Brescovit A.D."/>
            <person name="Santos A.J."/>
        </authorList>
    </citation>
    <scope>NUCLEOTIDE SEQUENCE</scope>
    <source>
        <tissue evidence="1">Shoot tissue taken approximately 20 cm above the soil surface</tissue>
    </source>
</reference>